<name>A0A0A9H0U4_ARUDO</name>
<protein>
    <submittedName>
        <fullName evidence="1">Uncharacterized protein</fullName>
    </submittedName>
</protein>
<reference evidence="1" key="2">
    <citation type="journal article" date="2015" name="Data Brief">
        <title>Shoot transcriptome of the giant reed, Arundo donax.</title>
        <authorList>
            <person name="Barrero R.A."/>
            <person name="Guerrero F.D."/>
            <person name="Moolhuijzen P."/>
            <person name="Goolsby J.A."/>
            <person name="Tidwell J."/>
            <person name="Bellgard S.E."/>
            <person name="Bellgard M.I."/>
        </authorList>
    </citation>
    <scope>NUCLEOTIDE SEQUENCE</scope>
    <source>
        <tissue evidence="1">Shoot tissue taken approximately 20 cm above the soil surface</tissue>
    </source>
</reference>
<reference evidence="1" key="1">
    <citation type="submission" date="2014-09" db="EMBL/GenBank/DDBJ databases">
        <authorList>
            <person name="Magalhaes I.L.F."/>
            <person name="Oliveira U."/>
            <person name="Santos F.R."/>
            <person name="Vidigal T.H.D.A."/>
            <person name="Brescovit A.D."/>
            <person name="Santos A.J."/>
        </authorList>
    </citation>
    <scope>NUCLEOTIDE SEQUENCE</scope>
    <source>
        <tissue evidence="1">Shoot tissue taken approximately 20 cm above the soil surface</tissue>
    </source>
</reference>
<dbReference type="AlphaFoldDB" id="A0A0A9H0U4"/>
<sequence length="110" mass="11925">MRAKNLLRSRWESAACWTSLARTTLLSQTTAPVTPGVAMEEVTSAGRGCGEPWAGPGRPQNIEWGLVWEGGGVGPGREWEQGPPSSIRHLNRAHTTAPWCAAVAMRSRFN</sequence>
<evidence type="ECO:0000313" key="1">
    <source>
        <dbReference type="EMBL" id="JAE26478.1"/>
    </source>
</evidence>
<dbReference type="EMBL" id="GBRH01171418">
    <property type="protein sequence ID" value="JAE26478.1"/>
    <property type="molecule type" value="Transcribed_RNA"/>
</dbReference>
<proteinExistence type="predicted"/>
<accession>A0A0A9H0U4</accession>
<organism evidence="1">
    <name type="scientific">Arundo donax</name>
    <name type="common">Giant reed</name>
    <name type="synonym">Donax arundinaceus</name>
    <dbReference type="NCBI Taxonomy" id="35708"/>
    <lineage>
        <taxon>Eukaryota</taxon>
        <taxon>Viridiplantae</taxon>
        <taxon>Streptophyta</taxon>
        <taxon>Embryophyta</taxon>
        <taxon>Tracheophyta</taxon>
        <taxon>Spermatophyta</taxon>
        <taxon>Magnoliopsida</taxon>
        <taxon>Liliopsida</taxon>
        <taxon>Poales</taxon>
        <taxon>Poaceae</taxon>
        <taxon>PACMAD clade</taxon>
        <taxon>Arundinoideae</taxon>
        <taxon>Arundineae</taxon>
        <taxon>Arundo</taxon>
    </lineage>
</organism>